<dbReference type="GO" id="GO:0004174">
    <property type="term" value="F:electron-transferring-flavoprotein dehydrogenase activity"/>
    <property type="evidence" value="ECO:0007669"/>
    <property type="project" value="TreeGrafter"/>
</dbReference>
<dbReference type="GO" id="GO:0050660">
    <property type="term" value="F:flavin adenine dinucleotide binding"/>
    <property type="evidence" value="ECO:0007669"/>
    <property type="project" value="TreeGrafter"/>
</dbReference>
<dbReference type="PANTHER" id="PTHR43735">
    <property type="entry name" value="APOPTOSIS-INDUCING FACTOR 1"/>
    <property type="match status" value="1"/>
</dbReference>
<organism evidence="8 9">
    <name type="scientific">Botryosphaeria dothidea</name>
    <dbReference type="NCBI Taxonomy" id="55169"/>
    <lineage>
        <taxon>Eukaryota</taxon>
        <taxon>Fungi</taxon>
        <taxon>Dikarya</taxon>
        <taxon>Ascomycota</taxon>
        <taxon>Pezizomycotina</taxon>
        <taxon>Dothideomycetes</taxon>
        <taxon>Dothideomycetes incertae sedis</taxon>
        <taxon>Botryosphaeriales</taxon>
        <taxon>Botryosphaeriaceae</taxon>
        <taxon>Botryosphaeria</taxon>
    </lineage>
</organism>
<accession>A0A8H4IPK5</accession>
<dbReference type="Proteomes" id="UP000572817">
    <property type="component" value="Unassembled WGS sequence"/>
</dbReference>
<feature type="domain" description="FAD/NAD(P)-binding" evidence="7">
    <location>
        <begin position="8"/>
        <end position="328"/>
    </location>
</feature>
<keyword evidence="6" id="KW-1133">Transmembrane helix</keyword>
<reference evidence="8" key="1">
    <citation type="submission" date="2020-04" db="EMBL/GenBank/DDBJ databases">
        <title>Genome Assembly and Annotation of Botryosphaeria dothidea sdau 11-99, a Latent Pathogen of Apple Fruit Ring Rot in China.</title>
        <authorList>
            <person name="Yu C."/>
            <person name="Diao Y."/>
            <person name="Lu Q."/>
            <person name="Zhao J."/>
            <person name="Cui S."/>
            <person name="Peng C."/>
            <person name="He B."/>
            <person name="Liu H."/>
        </authorList>
    </citation>
    <scope>NUCLEOTIDE SEQUENCE [LARGE SCALE GENOMIC DNA]</scope>
    <source>
        <strain evidence="8">Sdau11-99</strain>
    </source>
</reference>
<keyword evidence="9" id="KW-1185">Reference proteome</keyword>
<keyword evidence="4" id="KW-0560">Oxidoreductase</keyword>
<dbReference type="Gene3D" id="3.50.50.100">
    <property type="match status" value="1"/>
</dbReference>
<feature type="transmembrane region" description="Helical" evidence="6">
    <location>
        <begin position="7"/>
        <end position="26"/>
    </location>
</feature>
<dbReference type="OrthoDB" id="202203at2759"/>
<keyword evidence="6" id="KW-0472">Membrane</keyword>
<evidence type="ECO:0000313" key="8">
    <source>
        <dbReference type="EMBL" id="KAF4304132.1"/>
    </source>
</evidence>
<evidence type="ECO:0000256" key="1">
    <source>
        <dbReference type="ARBA" id="ARBA00006442"/>
    </source>
</evidence>
<dbReference type="PRINTS" id="PR00411">
    <property type="entry name" value="PNDRDTASEI"/>
</dbReference>
<gene>
    <name evidence="8" type="ORF">GTA08_BOTSDO07587</name>
</gene>
<evidence type="ECO:0000256" key="2">
    <source>
        <dbReference type="ARBA" id="ARBA00022630"/>
    </source>
</evidence>
<keyword evidence="3" id="KW-0274">FAD</keyword>
<dbReference type="PANTHER" id="PTHR43735:SF3">
    <property type="entry name" value="FERROPTOSIS SUPPRESSOR PROTEIN 1"/>
    <property type="match status" value="1"/>
</dbReference>
<dbReference type="InterPro" id="IPR023753">
    <property type="entry name" value="FAD/NAD-binding_dom"/>
</dbReference>
<feature type="compositionally biased region" description="Basic and acidic residues" evidence="5">
    <location>
        <begin position="345"/>
        <end position="368"/>
    </location>
</feature>
<dbReference type="PRINTS" id="PR00368">
    <property type="entry name" value="FADPNR"/>
</dbReference>
<dbReference type="GO" id="GO:0005737">
    <property type="term" value="C:cytoplasm"/>
    <property type="evidence" value="ECO:0007669"/>
    <property type="project" value="TreeGrafter"/>
</dbReference>
<evidence type="ECO:0000256" key="5">
    <source>
        <dbReference type="SAM" id="MobiDB-lite"/>
    </source>
</evidence>
<evidence type="ECO:0000313" key="9">
    <source>
        <dbReference type="Proteomes" id="UP000572817"/>
    </source>
</evidence>
<dbReference type="SUPFAM" id="SSF51905">
    <property type="entry name" value="FAD/NAD(P)-binding domain"/>
    <property type="match status" value="1"/>
</dbReference>
<comment type="caution">
    <text evidence="8">The sequence shown here is derived from an EMBL/GenBank/DDBJ whole genome shotgun (WGS) entry which is preliminary data.</text>
</comment>
<keyword evidence="2" id="KW-0285">Flavoprotein</keyword>
<comment type="similarity">
    <text evidence="1">Belongs to the FAD-dependent oxidoreductase family.</text>
</comment>
<name>A0A8H4IPK5_9PEZI</name>
<feature type="region of interest" description="Disordered" evidence="5">
    <location>
        <begin position="345"/>
        <end position="369"/>
    </location>
</feature>
<dbReference type="InterPro" id="IPR036188">
    <property type="entry name" value="FAD/NAD-bd_sf"/>
</dbReference>
<evidence type="ECO:0000256" key="4">
    <source>
        <dbReference type="ARBA" id="ARBA00023002"/>
    </source>
</evidence>
<sequence>MSSSKELNIVVLGAAWAGLGAMHYIMKHVLPTLPTRNGEKYHVYLVNPSSDFFFRVAGPRAAVSSQLMPNSKVFVPIAPGLAQYDSSKLTFLVGTIASAWDPAARTIAVKNISGGEEQILSYHALIIATGTRTETAAFSLHGSADESKNALTSIQESIKNAKSIFIGGGGPVGVETAGEIGEYLNGKPGWFQSGPPKNPKALITVTTDADKILPVLRPAIAEKAGRLLAKLGVVVKKNVRVEKAEQNKDGTTTVTLSNGELATVDLYIPATGVTPNTEFAPKSLVTDRGYIQTNGKTLRVDEAGPRVYALGDVGNYSRGGIMDLDTAVPVAMTNLSRDLHAFAEAGGEKADAKPKGADRPYKPNEKETQLVPIGQSKGVGAIFGWKLPSFIVWLIKGRDYFTSMAPALVDGTKWKKESTWKAKEV</sequence>
<keyword evidence="6" id="KW-0812">Transmembrane</keyword>
<proteinExistence type="inferred from homology"/>
<evidence type="ECO:0000259" key="7">
    <source>
        <dbReference type="Pfam" id="PF07992"/>
    </source>
</evidence>
<dbReference type="AlphaFoldDB" id="A0A8H4IPK5"/>
<evidence type="ECO:0000256" key="6">
    <source>
        <dbReference type="SAM" id="Phobius"/>
    </source>
</evidence>
<dbReference type="EMBL" id="WWBZ02000051">
    <property type="protein sequence ID" value="KAF4304132.1"/>
    <property type="molecule type" value="Genomic_DNA"/>
</dbReference>
<protein>
    <recommendedName>
        <fullName evidence="7">FAD/NAD(P)-binding domain-containing protein</fullName>
    </recommendedName>
</protein>
<dbReference type="Pfam" id="PF07992">
    <property type="entry name" value="Pyr_redox_2"/>
    <property type="match status" value="1"/>
</dbReference>
<evidence type="ECO:0000256" key="3">
    <source>
        <dbReference type="ARBA" id="ARBA00022827"/>
    </source>
</evidence>